<proteinExistence type="predicted"/>
<organism evidence="1 2">
    <name type="scientific">Bizionia myxarmorum</name>
    <dbReference type="NCBI Taxonomy" id="291186"/>
    <lineage>
        <taxon>Bacteria</taxon>
        <taxon>Pseudomonadati</taxon>
        <taxon>Bacteroidota</taxon>
        <taxon>Flavobacteriia</taxon>
        <taxon>Flavobacteriales</taxon>
        <taxon>Flavobacteriaceae</taxon>
        <taxon>Bizionia</taxon>
    </lineage>
</organism>
<reference evidence="1 2" key="1">
    <citation type="submission" date="2019-08" db="EMBL/GenBank/DDBJ databases">
        <title>Genomes of Antarctic Bizionia species.</title>
        <authorList>
            <person name="Bowman J.P."/>
        </authorList>
    </citation>
    <scope>NUCLEOTIDE SEQUENCE [LARGE SCALE GENOMIC DNA]</scope>
    <source>
        <strain evidence="1 2">ADA-4</strain>
    </source>
</reference>
<name>A0A5D0RF20_9FLAO</name>
<evidence type="ECO:0000313" key="2">
    <source>
        <dbReference type="Proteomes" id="UP000323720"/>
    </source>
</evidence>
<dbReference type="Proteomes" id="UP000323720">
    <property type="component" value="Unassembled WGS sequence"/>
</dbReference>
<dbReference type="AlphaFoldDB" id="A0A5D0RF20"/>
<evidence type="ECO:0000313" key="1">
    <source>
        <dbReference type="EMBL" id="TYB79933.1"/>
    </source>
</evidence>
<gene>
    <name evidence="1" type="ORF">ES674_06595</name>
</gene>
<sequence length="151" mass="17079">MLTDSTQVSDLSMVFPNDSIVKLKNEEAFQSANYDIEVFDKSGKLLLILSPKKMLDSTSLISTIKIEDARFKTKKGISINSTFGDIQKNYKISSIHNTLKNAVIFVNEINAFFTIDKKELPASLQFDTDTEIEAIQIPETAKIKYFMIGWN</sequence>
<protein>
    <submittedName>
        <fullName evidence="1">Uncharacterized protein</fullName>
    </submittedName>
</protein>
<dbReference type="OrthoDB" id="1436858at2"/>
<keyword evidence="2" id="KW-1185">Reference proteome</keyword>
<dbReference type="EMBL" id="VSKK01000001">
    <property type="protein sequence ID" value="TYB79933.1"/>
    <property type="molecule type" value="Genomic_DNA"/>
</dbReference>
<accession>A0A5D0RF20</accession>
<comment type="caution">
    <text evidence="1">The sequence shown here is derived from an EMBL/GenBank/DDBJ whole genome shotgun (WGS) entry which is preliminary data.</text>
</comment>